<dbReference type="Proteomes" id="UP000006201">
    <property type="component" value="Unassembled WGS sequence"/>
</dbReference>
<dbReference type="EMBL" id="AAOH01000005">
    <property type="protein sequence ID" value="EAR27927.1"/>
    <property type="molecule type" value="Genomic_DNA"/>
</dbReference>
<proteinExistence type="predicted"/>
<dbReference type="InterPro" id="IPR032251">
    <property type="entry name" value="DUF4826"/>
</dbReference>
<accession>A4CC40</accession>
<dbReference type="HOGENOM" id="CLU_1766764_0_0_6"/>
<dbReference type="eggNOG" id="ENOG5032SEN">
    <property type="taxonomic scope" value="Bacteria"/>
</dbReference>
<evidence type="ECO:0008006" key="3">
    <source>
        <dbReference type="Google" id="ProtNLM"/>
    </source>
</evidence>
<keyword evidence="2" id="KW-1185">Reference proteome</keyword>
<name>A4CC40_9GAMM</name>
<dbReference type="RefSeq" id="WP_009839759.1">
    <property type="nucleotide sequence ID" value="NZ_CH959301.1"/>
</dbReference>
<reference evidence="1 2" key="1">
    <citation type="submission" date="2006-02" db="EMBL/GenBank/DDBJ databases">
        <authorList>
            <person name="Moran M.A."/>
            <person name="Kjelleberg S."/>
            <person name="Egan S."/>
            <person name="Saunders N."/>
            <person name="Thomas T."/>
            <person name="Ferriera S."/>
            <person name="Johnson J."/>
            <person name="Kravitz S."/>
            <person name="Halpern A."/>
            <person name="Remington K."/>
            <person name="Beeson K."/>
            <person name="Tran B."/>
            <person name="Rogers Y.-H."/>
            <person name="Friedman R."/>
            <person name="Venter J.C."/>
        </authorList>
    </citation>
    <scope>NUCLEOTIDE SEQUENCE [LARGE SCALE GENOMIC DNA]</scope>
    <source>
        <strain evidence="1 2">D2</strain>
    </source>
</reference>
<comment type="caution">
    <text evidence="1">The sequence shown here is derived from an EMBL/GenBank/DDBJ whole genome shotgun (WGS) entry which is preliminary data.</text>
</comment>
<dbReference type="AlphaFoldDB" id="A4CC40"/>
<dbReference type="Pfam" id="PF16108">
    <property type="entry name" value="DUF4826"/>
    <property type="match status" value="1"/>
</dbReference>
<gene>
    <name evidence="1" type="ORF">PTD2_18935</name>
</gene>
<sequence>MSEATQEQQLTEQQIANWQRDTLASSQKHLAERGIVPQSIFDKESRYLAPFFAVWKIKAQNGRTYWVIAGRLPTDHAEISAAATAREAIRYFSLQWQLKADQIVHAGVRDKTQLDFANLLINRAHGLYEFYEKDELWANEPK</sequence>
<dbReference type="OrthoDB" id="3078260at2"/>
<protein>
    <recommendedName>
        <fullName evidence="3">DUF4826 domain-containing protein</fullName>
    </recommendedName>
</protein>
<evidence type="ECO:0000313" key="2">
    <source>
        <dbReference type="Proteomes" id="UP000006201"/>
    </source>
</evidence>
<dbReference type="STRING" id="87626.PTD2_18935"/>
<evidence type="ECO:0000313" key="1">
    <source>
        <dbReference type="EMBL" id="EAR27927.1"/>
    </source>
</evidence>
<organism evidence="1 2">
    <name type="scientific">Pseudoalteromonas tunicata D2</name>
    <dbReference type="NCBI Taxonomy" id="87626"/>
    <lineage>
        <taxon>Bacteria</taxon>
        <taxon>Pseudomonadati</taxon>
        <taxon>Pseudomonadota</taxon>
        <taxon>Gammaproteobacteria</taxon>
        <taxon>Alteromonadales</taxon>
        <taxon>Pseudoalteromonadaceae</taxon>
        <taxon>Pseudoalteromonas</taxon>
    </lineage>
</organism>